<name>A0A4S3ZVM6_9FLAO</name>
<feature type="signal peptide" evidence="2">
    <location>
        <begin position="1"/>
        <end position="18"/>
    </location>
</feature>
<sequence>MKKITLLLLLLGYVNLHAQTTCNNAQTIGPGQYSVPFISGTNLPSIQCLPGNPIFGTACEWYSYTPTANYSVTVTTDLPGSVGRDTRINVYKGTCNSMICVTSDDDSGSANTSTVVFEAVQGNTYFIVFDNRWDSIGFDFLLSQATPGTNLISFSQMPQPLTGFTYKNCVVDMNGDYLDDIVGVGNNQMRILYQSSNGSFTGTTFPLTGANNQPSWSIAAGDLDKNGYNDLIFGGGSGASFIKANTNGTAYTAQSFSQYIFCQRTNFVDINNDGNLDIFVCHDVNPNVYFMNDGNSNLTYHQGGLGDHPQGGNYGSIWIDYDNDGDQDLFIAKCRGGNISASLNELHRNDGNGVFTNVSVQAGLSDPIQTWSSAWGDFDNDGDMDVFIGASSNTNGMHKLMRNNGDGTFTDVTAGSGIQSLTNLGQENVAHDFNNDGYIDIFGPGNTILFNNGNMTFTRQPLGGITNGPIGDLNNDGFLDIQNGDNVFLNNANSNKWLKLSLKGIQSNANGIGARVEISGPWGKQIRDVRSGDGFRNMSSLNVHFGLGTATQITQVVIKWPSGIVDTYSNVNPNQHLVVIEGNTLLSTGDHSKDSFVVYPNPSHDFIKIQLDATGATADKAIFYDITGRIALTTAIESNQIDVRTLAKGTYILSIESNTGEKHSTKFIKN</sequence>
<comment type="caution">
    <text evidence="5">The sequence shown here is derived from an EMBL/GenBank/DDBJ whole genome shotgun (WGS) entry which is preliminary data.</text>
</comment>
<reference evidence="5 6" key="1">
    <citation type="submission" date="2019-04" db="EMBL/GenBank/DDBJ databases">
        <title>Flavobacterium sp. nov. isolated from construction timber.</title>
        <authorList>
            <person name="Lin S.-Y."/>
            <person name="Chang C.-T."/>
            <person name="Young C.-C."/>
        </authorList>
    </citation>
    <scope>NUCLEOTIDE SEQUENCE [LARGE SCALE GENOMIC DNA]</scope>
    <source>
        <strain evidence="5 6">CC-CTC003</strain>
    </source>
</reference>
<dbReference type="InterPro" id="IPR026444">
    <property type="entry name" value="Secre_tail"/>
</dbReference>
<organism evidence="5 6">
    <name type="scientific">Flavobacterium supellecticarium</name>
    <dbReference type="NCBI Taxonomy" id="2565924"/>
    <lineage>
        <taxon>Bacteria</taxon>
        <taxon>Pseudomonadati</taxon>
        <taxon>Bacteroidota</taxon>
        <taxon>Flavobacteriia</taxon>
        <taxon>Flavobacteriales</taxon>
        <taxon>Flavobacteriaceae</taxon>
        <taxon>Flavobacterium</taxon>
    </lineage>
</organism>
<keyword evidence="1 2" id="KW-0732">Signal</keyword>
<dbReference type="Proteomes" id="UP000307507">
    <property type="component" value="Unassembled WGS sequence"/>
</dbReference>
<gene>
    <name evidence="5" type="ORF">E6C50_10965</name>
</gene>
<evidence type="ECO:0000313" key="5">
    <source>
        <dbReference type="EMBL" id="THF49866.1"/>
    </source>
</evidence>
<proteinExistence type="predicted"/>
<dbReference type="InterPro" id="IPR011519">
    <property type="entry name" value="UnbV_ASPIC"/>
</dbReference>
<dbReference type="EMBL" id="SSNZ01000004">
    <property type="protein sequence ID" value="THF49866.1"/>
    <property type="molecule type" value="Genomic_DNA"/>
</dbReference>
<dbReference type="RefSeq" id="WP_136403275.1">
    <property type="nucleotide sequence ID" value="NZ_SSNZ01000004.1"/>
</dbReference>
<dbReference type="PANTHER" id="PTHR16026:SF0">
    <property type="entry name" value="CARTILAGE ACIDIC PROTEIN 1"/>
    <property type="match status" value="1"/>
</dbReference>
<dbReference type="InterPro" id="IPR028994">
    <property type="entry name" value="Integrin_alpha_N"/>
</dbReference>
<dbReference type="InterPro" id="IPR013517">
    <property type="entry name" value="FG-GAP"/>
</dbReference>
<dbReference type="NCBIfam" id="TIGR04183">
    <property type="entry name" value="Por_Secre_tail"/>
    <property type="match status" value="1"/>
</dbReference>
<dbReference type="Pfam" id="PF18962">
    <property type="entry name" value="Por_Secre_tail"/>
    <property type="match status" value="1"/>
</dbReference>
<feature type="domain" description="Secretion system C-terminal sorting" evidence="4">
    <location>
        <begin position="598"/>
        <end position="668"/>
    </location>
</feature>
<evidence type="ECO:0000256" key="2">
    <source>
        <dbReference type="SAM" id="SignalP"/>
    </source>
</evidence>
<dbReference type="SUPFAM" id="SSF69318">
    <property type="entry name" value="Integrin alpha N-terminal domain"/>
    <property type="match status" value="2"/>
</dbReference>
<evidence type="ECO:0000256" key="1">
    <source>
        <dbReference type="ARBA" id="ARBA00022729"/>
    </source>
</evidence>
<feature type="chain" id="PRO_5020966098" evidence="2">
    <location>
        <begin position="19"/>
        <end position="670"/>
    </location>
</feature>
<dbReference type="AlphaFoldDB" id="A0A4S3ZVM6"/>
<dbReference type="Pfam" id="PF07593">
    <property type="entry name" value="UnbV_ASPIC"/>
    <property type="match status" value="1"/>
</dbReference>
<evidence type="ECO:0000259" key="4">
    <source>
        <dbReference type="Pfam" id="PF18962"/>
    </source>
</evidence>
<dbReference type="PANTHER" id="PTHR16026">
    <property type="entry name" value="CARTILAGE ACIDIC PROTEIN 1"/>
    <property type="match status" value="1"/>
</dbReference>
<feature type="domain" description="ASPIC/UnbV" evidence="3">
    <location>
        <begin position="511"/>
        <end position="577"/>
    </location>
</feature>
<evidence type="ECO:0000259" key="3">
    <source>
        <dbReference type="Pfam" id="PF07593"/>
    </source>
</evidence>
<dbReference type="Gene3D" id="2.130.10.130">
    <property type="entry name" value="Integrin alpha, N-terminal"/>
    <property type="match status" value="2"/>
</dbReference>
<accession>A0A4S3ZVM6</accession>
<dbReference type="OrthoDB" id="9816120at2"/>
<dbReference type="InterPro" id="IPR027039">
    <property type="entry name" value="Crtac1"/>
</dbReference>
<evidence type="ECO:0000313" key="6">
    <source>
        <dbReference type="Proteomes" id="UP000307507"/>
    </source>
</evidence>
<protein>
    <submittedName>
        <fullName evidence="5">T9SS type A sorting domain-containing protein</fullName>
    </submittedName>
</protein>
<keyword evidence="6" id="KW-1185">Reference proteome</keyword>
<dbReference type="Pfam" id="PF13517">
    <property type="entry name" value="FG-GAP_3"/>
    <property type="match status" value="2"/>
</dbReference>